<dbReference type="Gene3D" id="1.20.5.170">
    <property type="match status" value="1"/>
</dbReference>
<dbReference type="SMART" id="SM00338">
    <property type="entry name" value="BRLZ"/>
    <property type="match status" value="1"/>
</dbReference>
<protein>
    <recommendedName>
        <fullName evidence="3">BZIP domain-containing protein</fullName>
    </recommendedName>
</protein>
<dbReference type="SUPFAM" id="SSF57959">
    <property type="entry name" value="Leucine zipper domain"/>
    <property type="match status" value="1"/>
</dbReference>
<dbReference type="RefSeq" id="XP_070914258.1">
    <property type="nucleotide sequence ID" value="XM_071058157.1"/>
</dbReference>
<dbReference type="Proteomes" id="UP001628179">
    <property type="component" value="Unassembled WGS sequence"/>
</dbReference>
<keyword evidence="5" id="KW-1185">Reference proteome</keyword>
<comment type="caution">
    <text evidence="4">The sequence shown here is derived from an EMBL/GenBank/DDBJ whole genome shotgun (WGS) entry which is preliminary data.</text>
</comment>
<proteinExistence type="predicted"/>
<evidence type="ECO:0000313" key="4">
    <source>
        <dbReference type="EMBL" id="GAB1312525.1"/>
    </source>
</evidence>
<feature type="domain" description="BZIP" evidence="3">
    <location>
        <begin position="147"/>
        <end position="210"/>
    </location>
</feature>
<feature type="coiled-coil region" evidence="1">
    <location>
        <begin position="165"/>
        <end position="206"/>
    </location>
</feature>
<evidence type="ECO:0000256" key="2">
    <source>
        <dbReference type="SAM" id="MobiDB-lite"/>
    </source>
</evidence>
<dbReference type="GeneID" id="98173480"/>
<feature type="compositionally biased region" description="Low complexity" evidence="2">
    <location>
        <begin position="73"/>
        <end position="94"/>
    </location>
</feature>
<name>A0ABQ0G4N8_9PEZI</name>
<accession>A0ABQ0G4N8</accession>
<keyword evidence="1" id="KW-0175">Coiled coil</keyword>
<feature type="compositionally biased region" description="Low complexity" evidence="2">
    <location>
        <begin position="124"/>
        <end position="137"/>
    </location>
</feature>
<dbReference type="InterPro" id="IPR031106">
    <property type="entry name" value="C/EBP"/>
</dbReference>
<evidence type="ECO:0000259" key="3">
    <source>
        <dbReference type="PROSITE" id="PS50217"/>
    </source>
</evidence>
<dbReference type="CDD" id="cd14686">
    <property type="entry name" value="bZIP"/>
    <property type="match status" value="1"/>
</dbReference>
<dbReference type="PANTHER" id="PTHR23334:SF20">
    <property type="entry name" value="BASIC LEUCINE ZIPPER 24"/>
    <property type="match status" value="1"/>
</dbReference>
<dbReference type="PANTHER" id="PTHR23334">
    <property type="entry name" value="CCAAT/ENHANCER BINDING PROTEIN"/>
    <property type="match status" value="1"/>
</dbReference>
<dbReference type="PROSITE" id="PS50217">
    <property type="entry name" value="BZIP"/>
    <property type="match status" value="1"/>
</dbReference>
<reference evidence="4 5" key="1">
    <citation type="submission" date="2024-09" db="EMBL/GenBank/DDBJ databases">
        <title>Itraconazole resistance in Madurella fahalii resulting from another homologue of gene encoding cytochrome P450 14-alpha sterol demethylase (CYP51).</title>
        <authorList>
            <person name="Yoshioka I."/>
            <person name="Fahal A.H."/>
            <person name="Kaneko S."/>
            <person name="Yaguchi T."/>
        </authorList>
    </citation>
    <scope>NUCLEOTIDE SEQUENCE [LARGE SCALE GENOMIC DNA]</scope>
    <source>
        <strain evidence="4 5">IFM 68171</strain>
    </source>
</reference>
<dbReference type="PROSITE" id="PS00036">
    <property type="entry name" value="BZIP_BASIC"/>
    <property type="match status" value="1"/>
</dbReference>
<gene>
    <name evidence="4" type="ORF">MFIFM68171_02735</name>
</gene>
<sequence length="215" mass="23571">MHSIRRHSGHDFDWVNDLLWDQAIGANLGFQEPIPPSFPTPELELDYAPPSVDISASYLDFYQGLPATTNQATTSAGTTLTPAPSAAAIQSPSQSPTPPNPDDPILVPGLRLPETKSNAKPGRRPTATPSPSSSSDGRVSKRSAAIDPEIISRRQRNNIAAKRYRQKKIDRIQELEDEVAQVKEERDELRIRLARQEAEVAALREMLNMKNGGGS</sequence>
<dbReference type="InterPro" id="IPR004827">
    <property type="entry name" value="bZIP"/>
</dbReference>
<evidence type="ECO:0000313" key="5">
    <source>
        <dbReference type="Proteomes" id="UP001628179"/>
    </source>
</evidence>
<dbReference type="EMBL" id="BAAFSV010000001">
    <property type="protein sequence ID" value="GAB1312525.1"/>
    <property type="molecule type" value="Genomic_DNA"/>
</dbReference>
<organism evidence="4 5">
    <name type="scientific">Madurella fahalii</name>
    <dbReference type="NCBI Taxonomy" id="1157608"/>
    <lineage>
        <taxon>Eukaryota</taxon>
        <taxon>Fungi</taxon>
        <taxon>Dikarya</taxon>
        <taxon>Ascomycota</taxon>
        <taxon>Pezizomycotina</taxon>
        <taxon>Sordariomycetes</taxon>
        <taxon>Sordariomycetidae</taxon>
        <taxon>Sordariales</taxon>
        <taxon>Sordariales incertae sedis</taxon>
        <taxon>Madurella</taxon>
    </lineage>
</organism>
<evidence type="ECO:0000256" key="1">
    <source>
        <dbReference type="SAM" id="Coils"/>
    </source>
</evidence>
<feature type="region of interest" description="Disordered" evidence="2">
    <location>
        <begin position="73"/>
        <end position="149"/>
    </location>
</feature>
<dbReference type="InterPro" id="IPR046347">
    <property type="entry name" value="bZIP_sf"/>
</dbReference>
<dbReference type="Pfam" id="PF07716">
    <property type="entry name" value="bZIP_2"/>
    <property type="match status" value="1"/>
</dbReference>